<accession>A0ACB5SYB1</accession>
<comment type="caution">
    <text evidence="1">The sequence shown here is derived from an EMBL/GenBank/DDBJ whole genome shotgun (WGS) entry which is preliminary data.</text>
</comment>
<dbReference type="EMBL" id="BSXS01001608">
    <property type="protein sequence ID" value="GME76685.1"/>
    <property type="molecule type" value="Genomic_DNA"/>
</dbReference>
<reference evidence="1" key="1">
    <citation type="submission" date="2023-04" db="EMBL/GenBank/DDBJ databases">
        <title>Ambrosiozyma monospora NBRC 10751.</title>
        <authorList>
            <person name="Ichikawa N."/>
            <person name="Sato H."/>
            <person name="Tonouchi N."/>
        </authorList>
    </citation>
    <scope>NUCLEOTIDE SEQUENCE</scope>
    <source>
        <strain evidence="1">NBRC 10751</strain>
    </source>
</reference>
<proteinExistence type="predicted"/>
<evidence type="ECO:0000313" key="1">
    <source>
        <dbReference type="EMBL" id="GME76685.1"/>
    </source>
</evidence>
<name>A0ACB5SYB1_AMBMO</name>
<organism evidence="1 2">
    <name type="scientific">Ambrosiozyma monospora</name>
    <name type="common">Yeast</name>
    <name type="synonym">Endomycopsis monosporus</name>
    <dbReference type="NCBI Taxonomy" id="43982"/>
    <lineage>
        <taxon>Eukaryota</taxon>
        <taxon>Fungi</taxon>
        <taxon>Dikarya</taxon>
        <taxon>Ascomycota</taxon>
        <taxon>Saccharomycotina</taxon>
        <taxon>Pichiomycetes</taxon>
        <taxon>Pichiales</taxon>
        <taxon>Pichiaceae</taxon>
        <taxon>Ambrosiozyma</taxon>
    </lineage>
</organism>
<sequence length="80" mass="9409">MAAKSKEEEEKTRKELATPLIPKDKEESKDSEEDKLKSIENMDVILKKLNIARDAVKDMKSEEQKMEYVDNVLKDMFKYI</sequence>
<gene>
    <name evidence="1" type="ORF">Amon02_000271900</name>
</gene>
<keyword evidence="2" id="KW-1185">Reference proteome</keyword>
<evidence type="ECO:0000313" key="2">
    <source>
        <dbReference type="Proteomes" id="UP001165064"/>
    </source>
</evidence>
<protein>
    <submittedName>
        <fullName evidence="1">Unnamed protein product</fullName>
    </submittedName>
</protein>
<dbReference type="Proteomes" id="UP001165064">
    <property type="component" value="Unassembled WGS sequence"/>
</dbReference>